<dbReference type="PANTHER" id="PTHR33568:SF3">
    <property type="entry name" value="DNA-DIRECTED DNA POLYMERASE"/>
    <property type="match status" value="1"/>
</dbReference>
<evidence type="ECO:0000259" key="10">
    <source>
        <dbReference type="Pfam" id="PF03175"/>
    </source>
</evidence>
<dbReference type="GO" id="GO:0003677">
    <property type="term" value="F:DNA binding"/>
    <property type="evidence" value="ECO:0007669"/>
    <property type="project" value="UniProtKB-KW"/>
</dbReference>
<dbReference type="GeneID" id="109705221"/>
<dbReference type="RefSeq" id="XP_020081811.1">
    <property type="nucleotide sequence ID" value="XM_020226222.1"/>
</dbReference>
<feature type="region of interest" description="Disordered" evidence="9">
    <location>
        <begin position="572"/>
        <end position="631"/>
    </location>
</feature>
<dbReference type="AlphaFoldDB" id="A0A6P5EIL3"/>
<comment type="catalytic activity">
    <reaction evidence="8">
        <text>DNA(n) + a 2'-deoxyribonucleoside 5'-triphosphate = DNA(n+1) + diphosphate</text>
        <dbReference type="Rhea" id="RHEA:22508"/>
        <dbReference type="Rhea" id="RHEA-COMP:17339"/>
        <dbReference type="Rhea" id="RHEA-COMP:17340"/>
        <dbReference type="ChEBI" id="CHEBI:33019"/>
        <dbReference type="ChEBI" id="CHEBI:61560"/>
        <dbReference type="ChEBI" id="CHEBI:173112"/>
        <dbReference type="EC" id="2.7.7.7"/>
    </reaction>
</comment>
<dbReference type="GO" id="GO:0006260">
    <property type="term" value="P:DNA replication"/>
    <property type="evidence" value="ECO:0007669"/>
    <property type="project" value="UniProtKB-KW"/>
</dbReference>
<dbReference type="InterPro" id="IPR012337">
    <property type="entry name" value="RNaseH-like_sf"/>
</dbReference>
<dbReference type="GO" id="GO:0000166">
    <property type="term" value="F:nucleotide binding"/>
    <property type="evidence" value="ECO:0007669"/>
    <property type="project" value="InterPro"/>
</dbReference>
<reference evidence="11" key="1">
    <citation type="journal article" date="2015" name="Nat. Genet.">
        <title>The pineapple genome and the evolution of CAM photosynthesis.</title>
        <authorList>
            <person name="Ming R."/>
            <person name="VanBuren R."/>
            <person name="Wai C.M."/>
            <person name="Tang H."/>
            <person name="Schatz M.C."/>
            <person name="Bowers J.E."/>
            <person name="Lyons E."/>
            <person name="Wang M.L."/>
            <person name="Chen J."/>
            <person name="Biggers E."/>
            <person name="Zhang J."/>
            <person name="Huang L."/>
            <person name="Zhang L."/>
            <person name="Miao W."/>
            <person name="Zhang J."/>
            <person name="Ye Z."/>
            <person name="Miao C."/>
            <person name="Lin Z."/>
            <person name="Wang H."/>
            <person name="Zhou H."/>
            <person name="Yim W.C."/>
            <person name="Priest H.D."/>
            <person name="Zheng C."/>
            <person name="Woodhouse M."/>
            <person name="Edger P.P."/>
            <person name="Guyot R."/>
            <person name="Guo H.B."/>
            <person name="Guo H."/>
            <person name="Zheng G."/>
            <person name="Singh R."/>
            <person name="Sharma A."/>
            <person name="Min X."/>
            <person name="Zheng Y."/>
            <person name="Lee H."/>
            <person name="Gurtowski J."/>
            <person name="Sedlazeck F.J."/>
            <person name="Harkess A."/>
            <person name="McKain M.R."/>
            <person name="Liao Z."/>
            <person name="Fang J."/>
            <person name="Liu J."/>
            <person name="Zhang X."/>
            <person name="Zhang Q."/>
            <person name="Hu W."/>
            <person name="Qin Y."/>
            <person name="Wang K."/>
            <person name="Chen L.Y."/>
            <person name="Shirley N."/>
            <person name="Lin Y.R."/>
            <person name="Liu L.Y."/>
            <person name="Hernandez A.G."/>
            <person name="Wright C.L."/>
            <person name="Bulone V."/>
            <person name="Tuskan G.A."/>
            <person name="Heath K."/>
            <person name="Zee F."/>
            <person name="Moore P.H."/>
            <person name="Sunkar R."/>
            <person name="Leebens-Mack J.H."/>
            <person name="Mockler T."/>
            <person name="Bennetzen J.L."/>
            <person name="Freeling M."/>
            <person name="Sankoff D."/>
            <person name="Paterson A.H."/>
            <person name="Zhu X."/>
            <person name="Yang X."/>
            <person name="Smith J.A."/>
            <person name="Cushman J.C."/>
            <person name="Paull R.E."/>
            <person name="Yu Q."/>
        </authorList>
    </citation>
    <scope>NUCLEOTIDE SEQUENCE [LARGE SCALE GENOMIC DNA]</scope>
    <source>
        <strain evidence="11">cv. F153</strain>
    </source>
</reference>
<name>A0A6P5EIL3_ANACO</name>
<dbReference type="PRINTS" id="PR00106">
    <property type="entry name" value="DNAPOLB"/>
</dbReference>
<evidence type="ECO:0000313" key="12">
    <source>
        <dbReference type="RefSeq" id="XP_020081270.1"/>
    </source>
</evidence>
<evidence type="ECO:0000256" key="9">
    <source>
        <dbReference type="SAM" id="MobiDB-lite"/>
    </source>
</evidence>
<keyword evidence="6" id="KW-0239">DNA-directed DNA polymerase</keyword>
<evidence type="ECO:0000256" key="8">
    <source>
        <dbReference type="ARBA" id="ARBA00049244"/>
    </source>
</evidence>
<dbReference type="InterPro" id="IPR036397">
    <property type="entry name" value="RNaseH_sf"/>
</dbReference>
<dbReference type="InterPro" id="IPR004868">
    <property type="entry name" value="DNA-dir_DNA_pol_B_mt/vir"/>
</dbReference>
<evidence type="ECO:0000256" key="2">
    <source>
        <dbReference type="ARBA" id="ARBA00012417"/>
    </source>
</evidence>
<dbReference type="Gene3D" id="1.10.287.690">
    <property type="entry name" value="Helix hairpin bin"/>
    <property type="match status" value="1"/>
</dbReference>
<evidence type="ECO:0000256" key="7">
    <source>
        <dbReference type="ARBA" id="ARBA00023125"/>
    </source>
</evidence>
<evidence type="ECO:0000313" key="14">
    <source>
        <dbReference type="RefSeq" id="XP_020081811.1"/>
    </source>
</evidence>
<evidence type="ECO:0000256" key="1">
    <source>
        <dbReference type="ARBA" id="ARBA00005755"/>
    </source>
</evidence>
<dbReference type="EC" id="2.7.7.7" evidence="2"/>
<dbReference type="Gene3D" id="3.90.1600.10">
    <property type="entry name" value="Palm domain of DNA polymerase"/>
    <property type="match status" value="2"/>
</dbReference>
<dbReference type="OrthoDB" id="694526at2759"/>
<feature type="domain" description="DNA-directed DNA polymerase family B mitochondria/virus" evidence="10">
    <location>
        <begin position="4"/>
        <end position="415"/>
    </location>
</feature>
<feature type="compositionally biased region" description="Polar residues" evidence="9">
    <location>
        <begin position="572"/>
        <end position="618"/>
    </location>
</feature>
<dbReference type="InterPro" id="IPR017964">
    <property type="entry name" value="DNA-dir_DNA_pol_B_CS"/>
</dbReference>
<comment type="similarity">
    <text evidence="1">Belongs to the DNA polymerase type-B family.</text>
</comment>
<gene>
    <name evidence="12" type="primary">LOC109704898</name>
    <name evidence="13" type="synonym">LOC109705221</name>
    <name evidence="14" type="synonym">LOC109705488</name>
    <name evidence="15" type="synonym">LOC109706083</name>
</gene>
<feature type="compositionally biased region" description="Basic and acidic residues" evidence="9">
    <location>
        <begin position="619"/>
        <end position="631"/>
    </location>
</feature>
<dbReference type="InterPro" id="IPR023211">
    <property type="entry name" value="DNA_pol_palm_dom_sf"/>
</dbReference>
<proteinExistence type="inferred from homology"/>
<dbReference type="InterPro" id="IPR043502">
    <property type="entry name" value="DNA/RNA_pol_sf"/>
</dbReference>
<dbReference type="PANTHER" id="PTHR33568">
    <property type="entry name" value="DNA POLYMERASE"/>
    <property type="match status" value="1"/>
</dbReference>
<reference evidence="12 13" key="2">
    <citation type="submission" date="2025-04" db="UniProtKB">
        <authorList>
            <consortium name="RefSeq"/>
        </authorList>
    </citation>
    <scope>IDENTIFICATION</scope>
    <source>
        <tissue evidence="12 13">Leaf</tissue>
    </source>
</reference>
<dbReference type="Pfam" id="PF03175">
    <property type="entry name" value="DNA_pol_B_2"/>
    <property type="match status" value="1"/>
</dbReference>
<dbReference type="SUPFAM" id="SSF56672">
    <property type="entry name" value="DNA/RNA polymerases"/>
    <property type="match status" value="1"/>
</dbReference>
<dbReference type="GO" id="GO:0003887">
    <property type="term" value="F:DNA-directed DNA polymerase activity"/>
    <property type="evidence" value="ECO:0007669"/>
    <property type="project" value="UniProtKB-KW"/>
</dbReference>
<keyword evidence="7" id="KW-0238">DNA-binding</keyword>
<dbReference type="SUPFAM" id="SSF53098">
    <property type="entry name" value="Ribonuclease H-like"/>
    <property type="match status" value="1"/>
</dbReference>
<keyword evidence="5" id="KW-0235">DNA replication</keyword>
<dbReference type="InterPro" id="IPR006172">
    <property type="entry name" value="DNA-dir_DNA_pol_B"/>
</dbReference>
<dbReference type="RefSeq" id="XP_020081550.1">
    <property type="nucleotide sequence ID" value="XM_020225961.1"/>
</dbReference>
<dbReference type="PROSITE" id="PS00116">
    <property type="entry name" value="DNA_POLYMERASE_B"/>
    <property type="match status" value="1"/>
</dbReference>
<accession>A0A6P5EIL3</accession>
<evidence type="ECO:0000256" key="6">
    <source>
        <dbReference type="ARBA" id="ARBA00022932"/>
    </source>
</evidence>
<evidence type="ECO:0000313" key="15">
    <source>
        <dbReference type="RefSeq" id="XP_020082478.1"/>
    </source>
</evidence>
<dbReference type="GeneID" id="109704898"/>
<protein>
    <recommendedName>
        <fullName evidence="2">DNA-directed DNA polymerase</fullName>
        <ecNumber evidence="2">2.7.7.7</ecNumber>
    </recommendedName>
</protein>
<dbReference type="GeneID" id="109706083"/>
<evidence type="ECO:0000256" key="5">
    <source>
        <dbReference type="ARBA" id="ARBA00022705"/>
    </source>
</evidence>
<evidence type="ECO:0000313" key="11">
    <source>
        <dbReference type="Proteomes" id="UP000515123"/>
    </source>
</evidence>
<organism evidence="12">
    <name type="scientific">Ananas comosus</name>
    <name type="common">Pineapple</name>
    <name type="synonym">Ananas ananas</name>
    <dbReference type="NCBI Taxonomy" id="4615"/>
    <lineage>
        <taxon>Eukaryota</taxon>
        <taxon>Viridiplantae</taxon>
        <taxon>Streptophyta</taxon>
        <taxon>Embryophyta</taxon>
        <taxon>Tracheophyta</taxon>
        <taxon>Spermatophyta</taxon>
        <taxon>Magnoliopsida</taxon>
        <taxon>Liliopsida</taxon>
        <taxon>Poales</taxon>
        <taxon>Bromeliaceae</taxon>
        <taxon>Bromelioideae</taxon>
        <taxon>Ananas</taxon>
    </lineage>
</organism>
<evidence type="ECO:0000313" key="13">
    <source>
        <dbReference type="RefSeq" id="XP_020081550.1"/>
    </source>
</evidence>
<dbReference type="Gene3D" id="3.30.420.10">
    <property type="entry name" value="Ribonuclease H-like superfamily/Ribonuclease H"/>
    <property type="match status" value="1"/>
</dbReference>
<keyword evidence="11" id="KW-1185">Reference proteome</keyword>
<dbReference type="RefSeq" id="XP_020081270.1">
    <property type="nucleotide sequence ID" value="XM_020225681.1"/>
</dbReference>
<evidence type="ECO:0000256" key="3">
    <source>
        <dbReference type="ARBA" id="ARBA00022679"/>
    </source>
</evidence>
<keyword evidence="4" id="KW-0548">Nucleotidyltransferase</keyword>
<dbReference type="GeneID" id="109705488"/>
<sequence>MKNKRLRTVYFHNFSRFDGILILRYYAERGKKYKIKPLVRNHKLYELKVYINDKFLLRFRDSCTLLPSSLASLGRTLCPELGPKGSIPHEDLDVSDLRAKSEDLINYLRQDILILGGVMLKAQEINWSKYQIDIEGVMTVSALSLKIFRKKYFDDNIFHINIPTQNQDTFIRRGYYGGHVDVYKPYGENLYYYDVNSLYPYIMKSYPMPCGVPVWHNNLECQDLDNLFGFIEAYVVCPASISHPFLPYKDKFGTLIFPTGKFIGIFYSEELKFARDLGYHIIPLRGYLFEAMSSPFEGIISDLYESRLEAKKRGDEPMTFIYKILMNSLYGRFGMNPESTVTEICNQKRYEELMKMDNFQSAEMLTENYYIVNYITNSSFAEDDNWKAPKMSAVQLAAAVTACARIHMYPYISRPDCYYTDTDSVVLGCPLSDDLISSMEMGKFKLEYFVKKGIFLAPKSYMLETVDEQHVIRHKGPAKDLVTSEWFKKQLADPSLTELIPTHVNFRIDWKKFQIGKKDILIKLGLPQSTKRENVYDSENVWIETRPINVIDLGSKDATTILKYELLRLSVSQSTTEGQKTPTEGQKTPTEGQKTPTEGKNTPTEGQKATTVQPTLYNTKDHDNSIPKPDE</sequence>
<dbReference type="Proteomes" id="UP000515123">
    <property type="component" value="Unplaced"/>
</dbReference>
<keyword evidence="3" id="KW-0808">Transferase</keyword>
<dbReference type="RefSeq" id="XP_020082478.1">
    <property type="nucleotide sequence ID" value="XM_020226889.1"/>
</dbReference>
<evidence type="ECO:0000256" key="4">
    <source>
        <dbReference type="ARBA" id="ARBA00022695"/>
    </source>
</evidence>